<gene>
    <name evidence="7" type="ORF">EI97DRAFT_467352</name>
</gene>
<accession>A0A6A6JHH8</accession>
<evidence type="ECO:0000256" key="5">
    <source>
        <dbReference type="SAM" id="MobiDB-lite"/>
    </source>
</evidence>
<evidence type="ECO:0000259" key="6">
    <source>
        <dbReference type="Pfam" id="PF09368"/>
    </source>
</evidence>
<comment type="similarity">
    <text evidence="2">Belongs to the SAS10 family.</text>
</comment>
<dbReference type="Pfam" id="PF04000">
    <property type="entry name" value="Sas10_Utp3"/>
    <property type="match status" value="1"/>
</dbReference>
<comment type="subcellular location">
    <subcellularLocation>
        <location evidence="1">Nucleus</location>
    </subcellularLocation>
</comment>
<evidence type="ECO:0000256" key="1">
    <source>
        <dbReference type="ARBA" id="ARBA00004123"/>
    </source>
</evidence>
<name>A0A6A6JHH8_WESOR</name>
<evidence type="ECO:0000256" key="4">
    <source>
        <dbReference type="ARBA" id="ARBA00023242"/>
    </source>
</evidence>
<evidence type="ECO:0000313" key="8">
    <source>
        <dbReference type="Proteomes" id="UP000800097"/>
    </source>
</evidence>
<sequence>MGKKRKANGRPFGDSKAPKGEEEENTKMRVTTFEDVADSEDEFHIQRDKVLLEEGPAAKRLRKWKEQDEFLQSSDEEVLEVEDGTEDEEEEEYGDEDVEGPSGDEDDDDFGLVKKNEDEDEEGWGPSKKDYYNADAIQTEQDALDEEAEARRIQQKQLQAMTEADFGFDENEWLGQTENEKGPATKVVTEVLPQLQITDSMSEKEKLKILHSRYPEFEPIRQDYLELQPLHAQLKAAAEAAERVAKGRQGKENGALRPKPTAVLKYWACASYLGAMCMYFAILTSTAKDDGSAGIALDPEELHRHPVMATLLKCQTLWKRVESLPIDDPMVEAAEADEVSAIEEPSPEPDKKADQQAKLQEAIARKREEKKQKKKSKAQAIQEAAQAESAARRAEKLRQTEQELGQLASLTDKAALRKAGVKQKKVVPQQPLLNLLNADDSDFGEETTLTAHELAEKARKKRSLRFYTSQITQKASKRGAAGKDQGGDADIPHRERLKDRQARLQAEAEKRGQNKDKGPGVPLGEGDDSSDDGDARAQQNGANGGDDDDDYYDMVAARSAAKKAEKAERAAAYVLAAKQNAVVVPEEVIGEDGKRKITYAIAKNKGLTPHRKKEVRNPRVKKKLKFEAKKKKLKSMKPVYGGGEGRGGYQGELTGIKTGLVRSTKL</sequence>
<dbReference type="OrthoDB" id="1924577at2759"/>
<dbReference type="Pfam" id="PF09368">
    <property type="entry name" value="Sas10"/>
    <property type="match status" value="1"/>
</dbReference>
<dbReference type="RefSeq" id="XP_033653649.1">
    <property type="nucleotide sequence ID" value="XM_033801593.1"/>
</dbReference>
<dbReference type="InterPro" id="IPR007146">
    <property type="entry name" value="Sas10/Utp3/C1D"/>
</dbReference>
<organism evidence="7 8">
    <name type="scientific">Westerdykella ornata</name>
    <dbReference type="NCBI Taxonomy" id="318751"/>
    <lineage>
        <taxon>Eukaryota</taxon>
        <taxon>Fungi</taxon>
        <taxon>Dikarya</taxon>
        <taxon>Ascomycota</taxon>
        <taxon>Pezizomycotina</taxon>
        <taxon>Dothideomycetes</taxon>
        <taxon>Pleosporomycetidae</taxon>
        <taxon>Pleosporales</taxon>
        <taxon>Sporormiaceae</taxon>
        <taxon>Westerdykella</taxon>
    </lineage>
</organism>
<keyword evidence="8" id="KW-1185">Reference proteome</keyword>
<evidence type="ECO:0000256" key="2">
    <source>
        <dbReference type="ARBA" id="ARBA00010979"/>
    </source>
</evidence>
<dbReference type="GO" id="GO:0032040">
    <property type="term" value="C:small-subunit processome"/>
    <property type="evidence" value="ECO:0007669"/>
    <property type="project" value="TreeGrafter"/>
</dbReference>
<dbReference type="EMBL" id="ML986494">
    <property type="protein sequence ID" value="KAF2276110.1"/>
    <property type="molecule type" value="Genomic_DNA"/>
</dbReference>
<feature type="region of interest" description="Disordered" evidence="5">
    <location>
        <begin position="336"/>
        <end position="359"/>
    </location>
</feature>
<proteinExistence type="inferred from homology"/>
<dbReference type="GeneID" id="54554768"/>
<dbReference type="PANTHER" id="PTHR13237:SF8">
    <property type="entry name" value="SOMETHING ABOUT SILENCING PROTEIN 10"/>
    <property type="match status" value="1"/>
</dbReference>
<evidence type="ECO:0000313" key="7">
    <source>
        <dbReference type="EMBL" id="KAF2276110.1"/>
    </source>
</evidence>
<feature type="region of interest" description="Disordered" evidence="5">
    <location>
        <begin position="454"/>
        <end position="551"/>
    </location>
</feature>
<protein>
    <recommendedName>
        <fullName evidence="6">Sas10 C-terminal domain-containing protein</fullName>
    </recommendedName>
</protein>
<dbReference type="GO" id="GO:0000462">
    <property type="term" value="P:maturation of SSU-rRNA from tricistronic rRNA transcript (SSU-rRNA, 5.8S rRNA, LSU-rRNA)"/>
    <property type="evidence" value="ECO:0007669"/>
    <property type="project" value="TreeGrafter"/>
</dbReference>
<feature type="compositionally biased region" description="Acidic residues" evidence="5">
    <location>
        <begin position="74"/>
        <end position="110"/>
    </location>
</feature>
<feature type="region of interest" description="Disordered" evidence="5">
    <location>
        <begin position="1"/>
        <end position="30"/>
    </location>
</feature>
<dbReference type="InterPro" id="IPR018972">
    <property type="entry name" value="Sas10_C_dom"/>
</dbReference>
<evidence type="ECO:0000256" key="3">
    <source>
        <dbReference type="ARBA" id="ARBA00022553"/>
    </source>
</evidence>
<dbReference type="Proteomes" id="UP000800097">
    <property type="component" value="Unassembled WGS sequence"/>
</dbReference>
<dbReference type="PANTHER" id="PTHR13237">
    <property type="entry name" value="SOMETHING ABOUT SILENCING PROTEIN 10-RELATED"/>
    <property type="match status" value="1"/>
</dbReference>
<feature type="domain" description="Sas10 C-terminal" evidence="6">
    <location>
        <begin position="591"/>
        <end position="666"/>
    </location>
</feature>
<feature type="compositionally biased region" description="Acidic residues" evidence="5">
    <location>
        <begin position="336"/>
        <end position="347"/>
    </location>
</feature>
<feature type="region of interest" description="Disordered" evidence="5">
    <location>
        <begin position="64"/>
        <end position="151"/>
    </location>
</feature>
<reference evidence="7" key="1">
    <citation type="journal article" date="2020" name="Stud. Mycol.">
        <title>101 Dothideomycetes genomes: a test case for predicting lifestyles and emergence of pathogens.</title>
        <authorList>
            <person name="Haridas S."/>
            <person name="Albert R."/>
            <person name="Binder M."/>
            <person name="Bloem J."/>
            <person name="Labutti K."/>
            <person name="Salamov A."/>
            <person name="Andreopoulos B."/>
            <person name="Baker S."/>
            <person name="Barry K."/>
            <person name="Bills G."/>
            <person name="Bluhm B."/>
            <person name="Cannon C."/>
            <person name="Castanera R."/>
            <person name="Culley D."/>
            <person name="Daum C."/>
            <person name="Ezra D."/>
            <person name="Gonzalez J."/>
            <person name="Henrissat B."/>
            <person name="Kuo A."/>
            <person name="Liang C."/>
            <person name="Lipzen A."/>
            <person name="Lutzoni F."/>
            <person name="Magnuson J."/>
            <person name="Mondo S."/>
            <person name="Nolan M."/>
            <person name="Ohm R."/>
            <person name="Pangilinan J."/>
            <person name="Park H.-J."/>
            <person name="Ramirez L."/>
            <person name="Alfaro M."/>
            <person name="Sun H."/>
            <person name="Tritt A."/>
            <person name="Yoshinaga Y."/>
            <person name="Zwiers L.-H."/>
            <person name="Turgeon B."/>
            <person name="Goodwin S."/>
            <person name="Spatafora J."/>
            <person name="Crous P."/>
            <person name="Grigoriev I."/>
        </authorList>
    </citation>
    <scope>NUCLEOTIDE SEQUENCE</scope>
    <source>
        <strain evidence="7">CBS 379.55</strain>
    </source>
</reference>
<feature type="compositionally biased region" description="Basic and acidic residues" evidence="5">
    <location>
        <begin position="490"/>
        <end position="518"/>
    </location>
</feature>
<dbReference type="AlphaFoldDB" id="A0A6A6JHH8"/>
<keyword evidence="3" id="KW-0597">Phosphoprotein</keyword>
<keyword evidence="4" id="KW-0539">Nucleus</keyword>